<feature type="transmembrane region" description="Helical" evidence="1">
    <location>
        <begin position="312"/>
        <end position="332"/>
    </location>
</feature>
<dbReference type="Pfam" id="PF00535">
    <property type="entry name" value="Glycos_transf_2"/>
    <property type="match status" value="1"/>
</dbReference>
<protein>
    <submittedName>
        <fullName evidence="3">Glycosyltransferase family 2 protein</fullName>
    </submittedName>
</protein>
<dbReference type="InterPro" id="IPR029044">
    <property type="entry name" value="Nucleotide-diphossugar_trans"/>
</dbReference>
<gene>
    <name evidence="3" type="ORF">GCM10023156_28810</name>
</gene>
<dbReference type="SUPFAM" id="SSF53448">
    <property type="entry name" value="Nucleotide-diphospho-sugar transferases"/>
    <property type="match status" value="1"/>
</dbReference>
<comment type="caution">
    <text evidence="3">The sequence shown here is derived from an EMBL/GenBank/DDBJ whole genome shotgun (WGS) entry which is preliminary data.</text>
</comment>
<reference evidence="4" key="1">
    <citation type="journal article" date="2019" name="Int. J. Syst. Evol. Microbiol.">
        <title>The Global Catalogue of Microorganisms (GCM) 10K type strain sequencing project: providing services to taxonomists for standard genome sequencing and annotation.</title>
        <authorList>
            <consortium name="The Broad Institute Genomics Platform"/>
            <consortium name="The Broad Institute Genome Sequencing Center for Infectious Disease"/>
            <person name="Wu L."/>
            <person name="Ma J."/>
        </authorList>
    </citation>
    <scope>NUCLEOTIDE SEQUENCE [LARGE SCALE GENOMIC DNA]</scope>
    <source>
        <strain evidence="4">JCM 17759</strain>
    </source>
</reference>
<dbReference type="PANTHER" id="PTHR43646">
    <property type="entry name" value="GLYCOSYLTRANSFERASE"/>
    <property type="match status" value="1"/>
</dbReference>
<keyword evidence="4" id="KW-1185">Reference proteome</keyword>
<sequence length="382" mass="42017">MTLTILPILTLAITLLSVLIGLGFIRSLHIVKSLTPTEPVDSEKPLIDVIVPARNEQADVGTAVRSILAQQRVDVRITVINDHSTDQTGSIVDTIAANDSRVHVIHDPPLLDGWFGKANAMQHAFQTTNRPYVVFADADVVHSPCCFITAIDHMRQEQCDFLSLFPKVQLVSFWENAIVPHLMVFGLVTFLNRALDDPKSGHAVAAGAFMLTRRNVLDEIGGLACVRNEALDDVMLARNIKANGFVTKIALAPQLLSVRLFKSNRDAFWGFSKNILGAVSHIAFAFPAIVVPLFVYWLPISVLLVGIVRQDGWWIICGISAYVSQAAILVLASRLAEMHPLKSLAFPFSAIPIGCCFARAIYHHFISDGVVWRGRVIRRSGD</sequence>
<evidence type="ECO:0000313" key="4">
    <source>
        <dbReference type="Proteomes" id="UP001500840"/>
    </source>
</evidence>
<dbReference type="InterPro" id="IPR001173">
    <property type="entry name" value="Glyco_trans_2-like"/>
</dbReference>
<evidence type="ECO:0000313" key="3">
    <source>
        <dbReference type="EMBL" id="GAA4455197.1"/>
    </source>
</evidence>
<feature type="transmembrane region" description="Helical" evidence="1">
    <location>
        <begin position="6"/>
        <end position="25"/>
    </location>
</feature>
<keyword evidence="1" id="KW-0472">Membrane</keyword>
<accession>A0ABP8MUG8</accession>
<keyword evidence="1" id="KW-1133">Transmembrane helix</keyword>
<evidence type="ECO:0000259" key="2">
    <source>
        <dbReference type="Pfam" id="PF00535"/>
    </source>
</evidence>
<keyword evidence="1" id="KW-0812">Transmembrane</keyword>
<name>A0ABP8MUG8_9BACT</name>
<feature type="transmembrane region" description="Helical" evidence="1">
    <location>
        <begin position="344"/>
        <end position="362"/>
    </location>
</feature>
<proteinExistence type="predicted"/>
<evidence type="ECO:0000256" key="1">
    <source>
        <dbReference type="SAM" id="Phobius"/>
    </source>
</evidence>
<organism evidence="3 4">
    <name type="scientific">Novipirellula rosea</name>
    <dbReference type="NCBI Taxonomy" id="1031540"/>
    <lineage>
        <taxon>Bacteria</taxon>
        <taxon>Pseudomonadati</taxon>
        <taxon>Planctomycetota</taxon>
        <taxon>Planctomycetia</taxon>
        <taxon>Pirellulales</taxon>
        <taxon>Pirellulaceae</taxon>
        <taxon>Novipirellula</taxon>
    </lineage>
</organism>
<dbReference type="EMBL" id="BAABGA010000035">
    <property type="protein sequence ID" value="GAA4455197.1"/>
    <property type="molecule type" value="Genomic_DNA"/>
</dbReference>
<dbReference type="PANTHER" id="PTHR43646:SF3">
    <property type="entry name" value="SLR1566 PROTEIN"/>
    <property type="match status" value="1"/>
</dbReference>
<feature type="domain" description="Glycosyltransferase 2-like" evidence="2">
    <location>
        <begin position="49"/>
        <end position="220"/>
    </location>
</feature>
<feature type="transmembrane region" description="Helical" evidence="1">
    <location>
        <begin position="275"/>
        <end position="300"/>
    </location>
</feature>
<dbReference type="Gene3D" id="3.90.550.10">
    <property type="entry name" value="Spore Coat Polysaccharide Biosynthesis Protein SpsA, Chain A"/>
    <property type="match status" value="1"/>
</dbReference>
<dbReference type="Proteomes" id="UP001500840">
    <property type="component" value="Unassembled WGS sequence"/>
</dbReference>